<dbReference type="UniPathway" id="UPA00094"/>
<evidence type="ECO:0000256" key="4">
    <source>
        <dbReference type="ARBA" id="ARBA00022824"/>
    </source>
</evidence>
<dbReference type="Proteomes" id="UP000019462">
    <property type="component" value="Unassembled WGS sequence"/>
</dbReference>
<reference evidence="14 15" key="1">
    <citation type="journal article" date="2014" name="Genome Announc.">
        <title>Genome sequence of the basidiomycetous fungus Pseudozyma aphidis DSM70725, an efficient producer of biosurfactant mannosylerythritol lipids.</title>
        <authorList>
            <person name="Lorenz S."/>
            <person name="Guenther M."/>
            <person name="Grumaz C."/>
            <person name="Rupp S."/>
            <person name="Zibek S."/>
            <person name="Sohn K."/>
        </authorList>
    </citation>
    <scope>NUCLEOTIDE SEQUENCE [LARGE SCALE GENOMIC DNA]</scope>
    <source>
        <strain evidence="15">ATCC 32657 / CBS 517.83 / DSM 70725 / JCM 10318 / NBRC 10182 / NRRL Y-7954 / St-0401</strain>
    </source>
</reference>
<comment type="subcellular location">
    <subcellularLocation>
        <location evidence="12">Endoplasmic reticulum membrane</location>
        <topology evidence="12">Single-pass membrane protein</topology>
    </subcellularLocation>
</comment>
<keyword evidence="15" id="KW-1185">Reference proteome</keyword>
<keyword evidence="2 12" id="KW-0444">Lipid biosynthesis</keyword>
<evidence type="ECO:0000256" key="2">
    <source>
        <dbReference type="ARBA" id="ARBA00022516"/>
    </source>
</evidence>
<keyword evidence="5 12" id="KW-0276">Fatty acid metabolism</keyword>
<dbReference type="GO" id="GO:0005789">
    <property type="term" value="C:endoplasmic reticulum membrane"/>
    <property type="evidence" value="ECO:0007669"/>
    <property type="project" value="UniProtKB-SubCell"/>
</dbReference>
<organism evidence="14 15">
    <name type="scientific">Moesziomyces aphidis</name>
    <name type="common">Pseudozyma aphidis</name>
    <dbReference type="NCBI Taxonomy" id="84754"/>
    <lineage>
        <taxon>Eukaryota</taxon>
        <taxon>Fungi</taxon>
        <taxon>Dikarya</taxon>
        <taxon>Basidiomycota</taxon>
        <taxon>Ustilaginomycotina</taxon>
        <taxon>Ustilaginomycetes</taxon>
        <taxon>Ustilaginales</taxon>
        <taxon>Ustilaginaceae</taxon>
        <taxon>Moesziomyces</taxon>
    </lineage>
</organism>
<dbReference type="GO" id="GO:0141040">
    <property type="term" value="F:very-long-chain 3-oxoacyl-CoA reductase activity"/>
    <property type="evidence" value="ECO:0007669"/>
    <property type="project" value="UniProtKB-EC"/>
</dbReference>
<dbReference type="AlphaFoldDB" id="W3VNL3"/>
<comment type="function">
    <text evidence="12">Component of the microsomal membrane bound fatty acid elongation system, which produces the 26-carbon very long-chain fatty acids (VLCFA) from palmitate. Catalyzes the reduction of the 3-ketoacyl-CoA intermediate that is formed in each cycle of fatty acid elongation. VLCFAs serve as precursors for ceramide and sphingolipids.</text>
</comment>
<dbReference type="PROSITE" id="PS00061">
    <property type="entry name" value="ADH_SHORT"/>
    <property type="match status" value="1"/>
</dbReference>
<evidence type="ECO:0000256" key="3">
    <source>
        <dbReference type="ARBA" id="ARBA00022692"/>
    </source>
</evidence>
<dbReference type="InterPro" id="IPR002347">
    <property type="entry name" value="SDR_fam"/>
</dbReference>
<evidence type="ECO:0000256" key="13">
    <source>
        <dbReference type="SAM" id="MobiDB-lite"/>
    </source>
</evidence>
<dbReference type="Pfam" id="PF00106">
    <property type="entry name" value="adh_short"/>
    <property type="match status" value="1"/>
</dbReference>
<dbReference type="PRINTS" id="PR00081">
    <property type="entry name" value="GDHRDH"/>
</dbReference>
<dbReference type="PANTHER" id="PTHR43086">
    <property type="entry name" value="VERY-LONG-CHAIN 3-OXOOACYL-COA REDUCTASE"/>
    <property type="match status" value="1"/>
</dbReference>
<evidence type="ECO:0000256" key="6">
    <source>
        <dbReference type="ARBA" id="ARBA00022857"/>
    </source>
</evidence>
<keyword evidence="7 12" id="KW-1133">Transmembrane helix</keyword>
<keyword evidence="9 12" id="KW-0443">Lipid metabolism</keyword>
<protein>
    <recommendedName>
        <fullName evidence="12">Very-long-chain 3-oxoacyl-CoA reductase</fullName>
        <ecNumber evidence="12">1.1.1.330</ecNumber>
    </recommendedName>
    <alternativeName>
        <fullName evidence="12">3-ketoacyl-CoA reductase</fullName>
        <shortName evidence="12">3-ketoreductase</shortName>
        <shortName evidence="12">KAR</shortName>
    </alternativeName>
    <alternativeName>
        <fullName evidence="12">Microsomal beta-keto-reductase</fullName>
    </alternativeName>
</protein>
<comment type="similarity">
    <text evidence="12">Belongs to the short-chain dehydrogenases/reductases (SDR) family.</text>
</comment>
<dbReference type="Gene3D" id="3.40.50.720">
    <property type="entry name" value="NAD(P)-binding Rossmann-like Domain"/>
    <property type="match status" value="1"/>
</dbReference>
<comment type="pathway">
    <text evidence="1">Lipid metabolism; fatty acid biosynthesis.</text>
</comment>
<dbReference type="CDD" id="cd05356">
    <property type="entry name" value="17beta-HSD1_like_SDR_c"/>
    <property type="match status" value="1"/>
</dbReference>
<keyword evidence="8 12" id="KW-0560">Oxidoreductase</keyword>
<dbReference type="PANTHER" id="PTHR43086:SF2">
    <property type="entry name" value="HYDROXYSTEROID DEHYDROGENASE-LIKE PROTEIN 1"/>
    <property type="match status" value="1"/>
</dbReference>
<keyword evidence="11 12" id="KW-0275">Fatty acid biosynthesis</keyword>
<evidence type="ECO:0000313" key="15">
    <source>
        <dbReference type="Proteomes" id="UP000019462"/>
    </source>
</evidence>
<dbReference type="InterPro" id="IPR027533">
    <property type="entry name" value="3_ketoreductase_fungal"/>
</dbReference>
<feature type="binding site" evidence="12">
    <location>
        <position position="476"/>
    </location>
    <ligand>
        <name>substrate</name>
    </ligand>
</feature>
<sequence length="611" mass="66232">MLRAKVFGASKLGPHLPTLCASVVYVTGVKHTDRNIPGGRGQSISGVASTSTVPVGKLPRCSLPSRADFISAFASDTHSCLADVNGTFCGGFDRAWDSAWSRGPQAVRTRNADSGMGRRDEHSRGSKGIFRPEQDHSLCCCAALDSEASYRRKAHLSIAIRRVAMVESVDAIGNAAPLHRAIRLVLLGNQSNEQFQLLHRRETLHLTRAFLSRFENFVGCDDVAIRNPEQLFPQRQPRPSGPTSINVPYPNSNFINGHQSTMAIEQQIDGLLRHVGLRVDHGLTPLSAALVVLAGVGALTAATFVLRLTQLFADVYVLPGQSVSKFGANKKDFSKATWAVVTGATDGIGREFALQLAKKGFNILLVSRSPEKLGAVAAEIEAATPGVRTKTQAIDFALGDERQYEGLQHTVKDLNIGALINNVGKSHNMPVNFAETAEDEMEDIIEINVVSILRVSRMIIPGMVARKRGLVLNLGSFAGQVTTPMLATYAGSKAFLSAWSQALGEELRRSNITVSLLNTYFVVSNMSKVRKASAMIPTPKQYVAQALKSIGRNGGAVGRPYTSTPWPMHAIVDWATSTILPRGWLLNYTYGQQVAIRKRAIRKAEKLAKST</sequence>
<feature type="compositionally biased region" description="Basic and acidic residues" evidence="13">
    <location>
        <begin position="116"/>
        <end position="129"/>
    </location>
</feature>
<gene>
    <name evidence="14" type="ORF">PaG_03457</name>
</gene>
<comment type="catalytic activity">
    <reaction evidence="12">
        <text>a very-long-chain (3R)-3-hydroxyacyl-CoA + NADP(+) = a very-long-chain 3-oxoacyl-CoA + NADPH + H(+)</text>
        <dbReference type="Rhea" id="RHEA:48680"/>
        <dbReference type="ChEBI" id="CHEBI:15378"/>
        <dbReference type="ChEBI" id="CHEBI:57783"/>
        <dbReference type="ChEBI" id="CHEBI:58349"/>
        <dbReference type="ChEBI" id="CHEBI:85440"/>
        <dbReference type="ChEBI" id="CHEBI:90725"/>
        <dbReference type="EC" id="1.1.1.330"/>
    </reaction>
</comment>
<dbReference type="HOGENOM" id="CLU_446977_0_0_1"/>
<feature type="active site" description="Proton acceptor" evidence="12">
    <location>
        <position position="489"/>
    </location>
</feature>
<evidence type="ECO:0000313" key="14">
    <source>
        <dbReference type="EMBL" id="ETS62372.1"/>
    </source>
</evidence>
<dbReference type="EC" id="1.1.1.330" evidence="12"/>
<keyword evidence="4 12" id="KW-0256">Endoplasmic reticulum</keyword>
<proteinExistence type="inferred from homology"/>
<name>W3VNL3_MOEAP</name>
<dbReference type="InterPro" id="IPR036291">
    <property type="entry name" value="NAD(P)-bd_dom_sf"/>
</dbReference>
<evidence type="ECO:0000256" key="10">
    <source>
        <dbReference type="ARBA" id="ARBA00023136"/>
    </source>
</evidence>
<keyword evidence="10 12" id="KW-0472">Membrane</keyword>
<dbReference type="FunFam" id="3.40.50.720:FF:000137">
    <property type="entry name" value="Hydroxysteroid (17-beta) dehydrogenase 3"/>
    <property type="match status" value="1"/>
</dbReference>
<evidence type="ECO:0000256" key="9">
    <source>
        <dbReference type="ARBA" id="ARBA00023098"/>
    </source>
</evidence>
<dbReference type="HAMAP" id="MF_03107">
    <property type="entry name" value="3_ketoreductase"/>
    <property type="match status" value="1"/>
</dbReference>
<feature type="region of interest" description="Disordered" evidence="13">
    <location>
        <begin position="106"/>
        <end position="129"/>
    </location>
</feature>
<comment type="caution">
    <text evidence="14">The sequence shown here is derived from an EMBL/GenBank/DDBJ whole genome shotgun (WGS) entry which is preliminary data.</text>
</comment>
<evidence type="ECO:0000256" key="8">
    <source>
        <dbReference type="ARBA" id="ARBA00023002"/>
    </source>
</evidence>
<accession>W3VNL3</accession>
<evidence type="ECO:0000256" key="7">
    <source>
        <dbReference type="ARBA" id="ARBA00022989"/>
    </source>
</evidence>
<evidence type="ECO:0000256" key="5">
    <source>
        <dbReference type="ARBA" id="ARBA00022832"/>
    </source>
</evidence>
<keyword evidence="6 12" id="KW-0521">NADP</keyword>
<evidence type="ECO:0000256" key="11">
    <source>
        <dbReference type="ARBA" id="ARBA00023160"/>
    </source>
</evidence>
<dbReference type="InterPro" id="IPR020904">
    <property type="entry name" value="Sc_DH/Rdtase_CS"/>
</dbReference>
<dbReference type="OrthoDB" id="5545019at2759"/>
<dbReference type="SUPFAM" id="SSF51735">
    <property type="entry name" value="NAD(P)-binding Rossmann-fold domains"/>
    <property type="match status" value="1"/>
</dbReference>
<evidence type="ECO:0000256" key="1">
    <source>
        <dbReference type="ARBA" id="ARBA00005194"/>
    </source>
</evidence>
<dbReference type="EMBL" id="AWNI01000011">
    <property type="protein sequence ID" value="ETS62372.1"/>
    <property type="molecule type" value="Genomic_DNA"/>
</dbReference>
<evidence type="ECO:0000256" key="12">
    <source>
        <dbReference type="HAMAP-Rule" id="MF_03107"/>
    </source>
</evidence>
<keyword evidence="3 12" id="KW-0812">Transmembrane</keyword>
<dbReference type="GO" id="GO:0045703">
    <property type="term" value="F:ketoreductase activity"/>
    <property type="evidence" value="ECO:0007669"/>
    <property type="project" value="UniProtKB-UniRule"/>
</dbReference>
<dbReference type="GO" id="GO:0030497">
    <property type="term" value="P:fatty acid elongation"/>
    <property type="evidence" value="ECO:0007669"/>
    <property type="project" value="UniProtKB-UniRule"/>
</dbReference>